<name>A0A6J7U5E8_9ZZZZ</name>
<dbReference type="AlphaFoldDB" id="A0A6J7U5E8"/>
<dbReference type="Gene3D" id="1.20.1640.10">
    <property type="entry name" value="Multidrug efflux transporter AcrB transmembrane domain"/>
    <property type="match status" value="1"/>
</dbReference>
<comment type="subcellular location">
    <subcellularLocation>
        <location evidence="1">Cell membrane</location>
        <topology evidence="1">Multi-pass membrane protein</topology>
    </subcellularLocation>
</comment>
<feature type="transmembrane region" description="Helical" evidence="6">
    <location>
        <begin position="342"/>
        <end position="362"/>
    </location>
</feature>
<evidence type="ECO:0000256" key="4">
    <source>
        <dbReference type="ARBA" id="ARBA00022989"/>
    </source>
</evidence>
<dbReference type="SUPFAM" id="SSF82866">
    <property type="entry name" value="Multidrug efflux transporter AcrB transmembrane domain"/>
    <property type="match status" value="1"/>
</dbReference>
<dbReference type="GO" id="GO:0005886">
    <property type="term" value="C:plasma membrane"/>
    <property type="evidence" value="ECO:0007669"/>
    <property type="project" value="UniProtKB-SubCell"/>
</dbReference>
<accession>A0A6J7U5E8</accession>
<evidence type="ECO:0000256" key="2">
    <source>
        <dbReference type="ARBA" id="ARBA00022475"/>
    </source>
</evidence>
<dbReference type="Pfam" id="PF03176">
    <property type="entry name" value="MMPL"/>
    <property type="match status" value="2"/>
</dbReference>
<feature type="transmembrane region" description="Helical" evidence="6">
    <location>
        <begin position="78"/>
        <end position="95"/>
    </location>
</feature>
<evidence type="ECO:0000259" key="7">
    <source>
        <dbReference type="Pfam" id="PF03176"/>
    </source>
</evidence>
<evidence type="ECO:0000256" key="6">
    <source>
        <dbReference type="SAM" id="Phobius"/>
    </source>
</evidence>
<gene>
    <name evidence="8" type="ORF">UFOPK4366_00285</name>
</gene>
<feature type="domain" description="Membrane transport protein MMPL" evidence="7">
    <location>
        <begin position="2"/>
        <end position="79"/>
    </location>
</feature>
<evidence type="ECO:0000256" key="5">
    <source>
        <dbReference type="ARBA" id="ARBA00023136"/>
    </source>
</evidence>
<feature type="domain" description="Membrane transport protein MMPL" evidence="7">
    <location>
        <begin position="197"/>
        <end position="405"/>
    </location>
</feature>
<keyword evidence="2" id="KW-1003">Cell membrane</keyword>
<dbReference type="EMBL" id="CAFBQS010000029">
    <property type="protein sequence ID" value="CAB5060542.1"/>
    <property type="molecule type" value="Genomic_DNA"/>
</dbReference>
<dbReference type="PANTHER" id="PTHR33406">
    <property type="entry name" value="MEMBRANE PROTEIN MJ1562-RELATED"/>
    <property type="match status" value="1"/>
</dbReference>
<organism evidence="8">
    <name type="scientific">freshwater metagenome</name>
    <dbReference type="NCBI Taxonomy" id="449393"/>
    <lineage>
        <taxon>unclassified sequences</taxon>
        <taxon>metagenomes</taxon>
        <taxon>ecological metagenomes</taxon>
    </lineage>
</organism>
<sequence>MVTLGSMLVFPLYFLKSFGYAGITVVAMAVIGALIPLPAMLALLGHRIDKYTVRKSALTPKEDGGWAKTAHFVMRRPVAVLLLTLVGLSVFAAPIKDIAFGQVDSQVLPKDHPAAIAARVVDERFPGRESVPVEFVIENGAKFLGSAELKKYQVAISSTDGILYLTDAVTSGELLRFNAIHSMSPRSLPAEALIDKLREIPAPDGTLIGGAAADYTDTQQGIAGALPWALLWISVSVLLLLFVFTGSILLPIKAVLLNILSLAATLGVVTWIFIDGNLANLLGGFTVTGTLDTGSVILIAVTTFGLSMDYEVFLLSRIKEEYEAGKSNSDAVAIGLQKSARIITAAAFVLAVVFGAFILAGVTSIKMLGFGVAFAILIDATIVRGLLVPALMRLFGAANWWAPKQLKRFTISH</sequence>
<dbReference type="PANTHER" id="PTHR33406:SF11">
    <property type="entry name" value="MEMBRANE PROTEIN SCO6666-RELATED"/>
    <property type="match status" value="1"/>
</dbReference>
<keyword evidence="5 6" id="KW-0472">Membrane</keyword>
<feature type="transmembrane region" description="Helical" evidence="6">
    <location>
        <begin position="229"/>
        <end position="250"/>
    </location>
</feature>
<protein>
    <submittedName>
        <fullName evidence="8">Unannotated protein</fullName>
    </submittedName>
</protein>
<reference evidence="8" key="1">
    <citation type="submission" date="2020-05" db="EMBL/GenBank/DDBJ databases">
        <authorList>
            <person name="Chiriac C."/>
            <person name="Salcher M."/>
            <person name="Ghai R."/>
            <person name="Kavagutti S V."/>
        </authorList>
    </citation>
    <scope>NUCLEOTIDE SEQUENCE</scope>
</reference>
<evidence type="ECO:0000256" key="1">
    <source>
        <dbReference type="ARBA" id="ARBA00004651"/>
    </source>
</evidence>
<dbReference type="InterPro" id="IPR050545">
    <property type="entry name" value="Mycobact_MmpL"/>
</dbReference>
<evidence type="ECO:0000256" key="3">
    <source>
        <dbReference type="ARBA" id="ARBA00022692"/>
    </source>
</evidence>
<feature type="transmembrane region" description="Helical" evidence="6">
    <location>
        <begin position="255"/>
        <end position="274"/>
    </location>
</feature>
<proteinExistence type="predicted"/>
<keyword evidence="4 6" id="KW-1133">Transmembrane helix</keyword>
<evidence type="ECO:0000313" key="8">
    <source>
        <dbReference type="EMBL" id="CAB5060542.1"/>
    </source>
</evidence>
<feature type="transmembrane region" description="Helical" evidence="6">
    <location>
        <begin position="294"/>
        <end position="316"/>
    </location>
</feature>
<dbReference type="InterPro" id="IPR004869">
    <property type="entry name" value="MMPL_dom"/>
</dbReference>
<feature type="transmembrane region" description="Helical" evidence="6">
    <location>
        <begin position="20"/>
        <end position="45"/>
    </location>
</feature>
<keyword evidence="3 6" id="KW-0812">Transmembrane</keyword>